<dbReference type="Proteomes" id="UP000316624">
    <property type="component" value="Unassembled WGS sequence"/>
</dbReference>
<feature type="domain" description="Macro" evidence="1">
    <location>
        <begin position="3"/>
        <end position="183"/>
    </location>
</feature>
<keyword evidence="3" id="KW-1185">Reference proteome</keyword>
<dbReference type="SMART" id="SM00506">
    <property type="entry name" value="A1pp"/>
    <property type="match status" value="1"/>
</dbReference>
<dbReference type="RefSeq" id="WP_021245370.1">
    <property type="nucleotide sequence ID" value="NZ_JACIIY010000004.1"/>
</dbReference>
<reference evidence="2 3" key="1">
    <citation type="journal article" date="2015" name="Stand. Genomic Sci.">
        <title>Genomic Encyclopedia of Bacterial and Archaeal Type Strains, Phase III: the genomes of soil and plant-associated and newly described type strains.</title>
        <authorList>
            <person name="Whitman W.B."/>
            <person name="Woyke T."/>
            <person name="Klenk H.P."/>
            <person name="Zhou Y."/>
            <person name="Lilburn T.G."/>
            <person name="Beck B.J."/>
            <person name="De Vos P."/>
            <person name="Vandamme P."/>
            <person name="Eisen J.A."/>
            <person name="Garrity G."/>
            <person name="Hugenholtz P."/>
            <person name="Kyrpides N.C."/>
        </authorList>
    </citation>
    <scope>NUCLEOTIDE SEQUENCE [LARGE SCALE GENOMIC DNA]</scope>
    <source>
        <strain evidence="2 3">CGMCC 1.7748</strain>
    </source>
</reference>
<dbReference type="SUPFAM" id="SSF52949">
    <property type="entry name" value="Macro domain-like"/>
    <property type="match status" value="1"/>
</dbReference>
<protein>
    <submittedName>
        <fullName evidence="2">O-acetyl-ADP-ribose deacetylase (Regulator of RNase III)</fullName>
    </submittedName>
</protein>
<dbReference type="PANTHER" id="PTHR11106">
    <property type="entry name" value="GANGLIOSIDE INDUCED DIFFERENTIATION ASSOCIATED PROTEIN 2-RELATED"/>
    <property type="match status" value="1"/>
</dbReference>
<dbReference type="CDD" id="cd02908">
    <property type="entry name" value="Macro_OAADPr_deacetylase"/>
    <property type="match status" value="1"/>
</dbReference>
<name>A0A562KE74_SPHWJ</name>
<dbReference type="InterPro" id="IPR043472">
    <property type="entry name" value="Macro_dom-like"/>
</dbReference>
<evidence type="ECO:0000259" key="1">
    <source>
        <dbReference type="PROSITE" id="PS51154"/>
    </source>
</evidence>
<dbReference type="InterPro" id="IPR002589">
    <property type="entry name" value="Macro_dom"/>
</dbReference>
<dbReference type="Pfam" id="PF01661">
    <property type="entry name" value="Macro"/>
    <property type="match status" value="1"/>
</dbReference>
<organism evidence="2 3">
    <name type="scientific">Sphingobium wenxiniae (strain DSM 21828 / CGMCC 1.7748 / JZ-1)</name>
    <dbReference type="NCBI Taxonomy" id="595605"/>
    <lineage>
        <taxon>Bacteria</taxon>
        <taxon>Pseudomonadati</taxon>
        <taxon>Pseudomonadota</taxon>
        <taxon>Alphaproteobacteria</taxon>
        <taxon>Sphingomonadales</taxon>
        <taxon>Sphingomonadaceae</taxon>
        <taxon>Sphingobium</taxon>
    </lineage>
</organism>
<dbReference type="PANTHER" id="PTHR11106:SF27">
    <property type="entry name" value="MACRO DOMAIN-CONTAINING PROTEIN"/>
    <property type="match status" value="1"/>
</dbReference>
<accession>A0A562KE74</accession>
<sequence>MSEEDMHIHRVGWSRWSVLTDDITRCEVDAIVNAANGSLQGGGGVDGAIHRAAGPDLLAECRTLGECPVGEARITGGYRLPARHVIHTVGPVWQGGDEDEARLLASCYRSVFHLAREHGLRSLAFPAISTGAHGFPKEEAARIAARTVHDELHATPDSFRHIMFVCFDEPTAAVFDAAVRDVTGPRY</sequence>
<proteinExistence type="predicted"/>
<dbReference type="EMBL" id="VLKK01000006">
    <property type="protein sequence ID" value="TWH93728.1"/>
    <property type="molecule type" value="Genomic_DNA"/>
</dbReference>
<dbReference type="GO" id="GO:0019213">
    <property type="term" value="F:deacetylase activity"/>
    <property type="evidence" value="ECO:0007669"/>
    <property type="project" value="TreeGrafter"/>
</dbReference>
<dbReference type="NCBIfam" id="NF001664">
    <property type="entry name" value="PRK00431.1-6"/>
    <property type="match status" value="1"/>
</dbReference>
<evidence type="ECO:0000313" key="3">
    <source>
        <dbReference type="Proteomes" id="UP000316624"/>
    </source>
</evidence>
<comment type="caution">
    <text evidence="2">The sequence shown here is derived from an EMBL/GenBank/DDBJ whole genome shotgun (WGS) entry which is preliminary data.</text>
</comment>
<dbReference type="PROSITE" id="PS51154">
    <property type="entry name" value="MACRO"/>
    <property type="match status" value="1"/>
</dbReference>
<evidence type="ECO:0000313" key="2">
    <source>
        <dbReference type="EMBL" id="TWH93728.1"/>
    </source>
</evidence>
<dbReference type="Gene3D" id="3.40.220.10">
    <property type="entry name" value="Leucine Aminopeptidase, subunit E, domain 1"/>
    <property type="match status" value="1"/>
</dbReference>
<gene>
    <name evidence="2" type="ORF">IQ35_01937</name>
</gene>
<dbReference type="AlphaFoldDB" id="A0A562KE74"/>